<keyword evidence="5" id="KW-1185">Reference proteome</keyword>
<gene>
    <name evidence="4" type="ORF">SAMN05421647_101360</name>
</gene>
<evidence type="ECO:0000313" key="5">
    <source>
        <dbReference type="Proteomes" id="UP000186895"/>
    </source>
</evidence>
<evidence type="ECO:0000313" key="4">
    <source>
        <dbReference type="EMBL" id="SIP92134.1"/>
    </source>
</evidence>
<feature type="transmembrane region" description="Helical" evidence="2">
    <location>
        <begin position="21"/>
        <end position="40"/>
    </location>
</feature>
<accession>A0A1N6NJ92</accession>
<dbReference type="EMBL" id="FTMN01000001">
    <property type="protein sequence ID" value="SIP92134.1"/>
    <property type="molecule type" value="Genomic_DNA"/>
</dbReference>
<name>A0A1N6NJ92_9GAMM</name>
<dbReference type="RefSeq" id="WP_076460328.1">
    <property type="nucleotide sequence ID" value="NZ_FTMN01000001.1"/>
</dbReference>
<keyword evidence="2" id="KW-1133">Transmembrane helix</keyword>
<evidence type="ECO:0000256" key="1">
    <source>
        <dbReference type="SAM" id="MobiDB-lite"/>
    </source>
</evidence>
<dbReference type="STRING" id="49186.SAMN05421647_101360"/>
<evidence type="ECO:0000256" key="2">
    <source>
        <dbReference type="SAM" id="Phobius"/>
    </source>
</evidence>
<keyword evidence="2" id="KW-0472">Membrane</keyword>
<dbReference type="Pfam" id="PF13400">
    <property type="entry name" value="Tad"/>
    <property type="match status" value="1"/>
</dbReference>
<dbReference type="AlphaFoldDB" id="A0A1N6NJ92"/>
<proteinExistence type="predicted"/>
<organism evidence="4 5">
    <name type="scientific">Marinobacterium stanieri</name>
    <dbReference type="NCBI Taxonomy" id="49186"/>
    <lineage>
        <taxon>Bacteria</taxon>
        <taxon>Pseudomonadati</taxon>
        <taxon>Pseudomonadota</taxon>
        <taxon>Gammaproteobacteria</taxon>
        <taxon>Oceanospirillales</taxon>
        <taxon>Oceanospirillaceae</taxon>
        <taxon>Marinobacterium</taxon>
    </lineage>
</organism>
<dbReference type="Proteomes" id="UP000186895">
    <property type="component" value="Unassembled WGS sequence"/>
</dbReference>
<protein>
    <submittedName>
        <fullName evidence="4">Flp pilus assembly protein TadG</fullName>
    </submittedName>
</protein>
<sequence length="463" mass="47953">MNRQKLCEQMTGCRRREQGAVLVLVAIGMLALLAMAGLALDGGHLLLSKTRLQNAVDAAALSAARTVADYPEGSPVSTVHTAAQASALTTFQANLALSDNDELGTAYAESGNPLVVEFSTTLNPFTPGSSALPYVRVRAEELPLTVWLLQVVGLVDKPVRASAVAGPIGLNASTCDVLPILACGCDSEGQTPDTADDCQAGDGGYFGYPDDDDNNIDSIDDISVIKLAGGSGTDVGPGNFRLLRLSGTGGSDLRDALAGTANQCASVGDNSAADTEPGNKSGPTGQGLNSRLGLYQGPVDPTEAPADLVSYTYFSGATPAGPSPQSSNRLVLDGIDANNRPVIKREDGSTSVAGLFDYEDYLAAYASDYPGCSGDACRRRELVLPIGDCTGTTSGTSDDVYVYTVGCFFLMQDIGEGNDAEVFGQFYTESEGCDAIGTFTSTPAIPSAPFKIVLFRDPDSGDS</sequence>
<feature type="region of interest" description="Disordered" evidence="1">
    <location>
        <begin position="266"/>
        <end position="296"/>
    </location>
</feature>
<feature type="domain" description="Putative Flp pilus-assembly TadG-like N-terminal" evidence="3">
    <location>
        <begin position="19"/>
        <end position="65"/>
    </location>
</feature>
<evidence type="ECO:0000259" key="3">
    <source>
        <dbReference type="Pfam" id="PF13400"/>
    </source>
</evidence>
<dbReference type="InterPro" id="IPR028087">
    <property type="entry name" value="Tad_N"/>
</dbReference>
<keyword evidence="2" id="KW-0812">Transmembrane</keyword>
<reference evidence="4 5" key="1">
    <citation type="submission" date="2017-01" db="EMBL/GenBank/DDBJ databases">
        <authorList>
            <person name="Mah S.A."/>
            <person name="Swanson W.J."/>
            <person name="Moy G.W."/>
            <person name="Vacquier V.D."/>
        </authorList>
    </citation>
    <scope>NUCLEOTIDE SEQUENCE [LARGE SCALE GENOMIC DNA]</scope>
    <source>
        <strain evidence="4 5">DSM 7027</strain>
    </source>
</reference>